<name>A0A5N6U5W8_ASPAV</name>
<dbReference type="InterPro" id="IPR017946">
    <property type="entry name" value="PLC-like_Pdiesterase_TIM-brl"/>
</dbReference>
<proteinExistence type="predicted"/>
<dbReference type="EMBL" id="ML742033">
    <property type="protein sequence ID" value="KAE8153972.1"/>
    <property type="molecule type" value="Genomic_DNA"/>
</dbReference>
<dbReference type="GO" id="GO:0006629">
    <property type="term" value="P:lipid metabolic process"/>
    <property type="evidence" value="ECO:0007669"/>
    <property type="project" value="InterPro"/>
</dbReference>
<sequence length="291" mass="32048">MPSIPALVRALYAVALLNLSTAAAVSRPRPIYAVAHRITETEAVPIALSHGANALEIDLTSWSLGWLSDNDDPFMSTGSSARELFETVASQRKSGSTVSFVWLDIKDPDLCPEGRPCSIEALRDLAREILQPAGIRVLYGFVHARDSRGYQVIRDSLNANEAIAVTDKTHDVLEWYKRNGGSVPVKQRVMGYRSPQLDRTDANLHSELRYATWARGQGRLGKVFAWMSTHGSAKLVAHVMSEAAVDGFIYGHPAAEYNDGNGVKSTARQIIKYVESHSDTMRMATNHDSPW</sequence>
<organism evidence="2 3">
    <name type="scientific">Aspergillus avenaceus</name>
    <dbReference type="NCBI Taxonomy" id="36643"/>
    <lineage>
        <taxon>Eukaryota</taxon>
        <taxon>Fungi</taxon>
        <taxon>Dikarya</taxon>
        <taxon>Ascomycota</taxon>
        <taxon>Pezizomycotina</taxon>
        <taxon>Eurotiomycetes</taxon>
        <taxon>Eurotiomycetidae</taxon>
        <taxon>Eurotiales</taxon>
        <taxon>Aspergillaceae</taxon>
        <taxon>Aspergillus</taxon>
        <taxon>Aspergillus subgen. Circumdati</taxon>
    </lineage>
</organism>
<reference evidence="2 3" key="1">
    <citation type="submission" date="2019-04" db="EMBL/GenBank/DDBJ databases">
        <title>Friends and foes A comparative genomics study of 23 Aspergillus species from section Flavi.</title>
        <authorList>
            <consortium name="DOE Joint Genome Institute"/>
            <person name="Kjaerbolling I."/>
            <person name="Vesth T."/>
            <person name="Frisvad J.C."/>
            <person name="Nybo J.L."/>
            <person name="Theobald S."/>
            <person name="Kildgaard S."/>
            <person name="Isbrandt T."/>
            <person name="Kuo A."/>
            <person name="Sato A."/>
            <person name="Lyhne E.K."/>
            <person name="Kogle M.E."/>
            <person name="Wiebenga A."/>
            <person name="Kun R.S."/>
            <person name="Lubbers R.J."/>
            <person name="Makela M.R."/>
            <person name="Barry K."/>
            <person name="Chovatia M."/>
            <person name="Clum A."/>
            <person name="Daum C."/>
            <person name="Haridas S."/>
            <person name="He G."/>
            <person name="LaButti K."/>
            <person name="Lipzen A."/>
            <person name="Mondo S."/>
            <person name="Riley R."/>
            <person name="Salamov A."/>
            <person name="Simmons B.A."/>
            <person name="Magnuson J.K."/>
            <person name="Henrissat B."/>
            <person name="Mortensen U.H."/>
            <person name="Larsen T.O."/>
            <person name="Devries R.P."/>
            <person name="Grigoriev I.V."/>
            <person name="Machida M."/>
            <person name="Baker S.E."/>
            <person name="Andersen M.R."/>
        </authorList>
    </citation>
    <scope>NUCLEOTIDE SEQUENCE [LARGE SCALE GENOMIC DNA]</scope>
    <source>
        <strain evidence="2 3">IBT 18842</strain>
    </source>
</reference>
<accession>A0A5N6U5W8</accession>
<keyword evidence="1" id="KW-0732">Signal</keyword>
<gene>
    <name evidence="2" type="ORF">BDV25DRAFT_148407</name>
</gene>
<dbReference type="AlphaFoldDB" id="A0A5N6U5W8"/>
<feature type="chain" id="PRO_5024931643" description="Phospholipase D" evidence="1">
    <location>
        <begin position="23"/>
        <end position="291"/>
    </location>
</feature>
<protein>
    <recommendedName>
        <fullName evidence="4">Phospholipase D</fullName>
    </recommendedName>
</protein>
<keyword evidence="3" id="KW-1185">Reference proteome</keyword>
<feature type="signal peptide" evidence="1">
    <location>
        <begin position="1"/>
        <end position="22"/>
    </location>
</feature>
<evidence type="ECO:0000256" key="1">
    <source>
        <dbReference type="SAM" id="SignalP"/>
    </source>
</evidence>
<dbReference type="Gene3D" id="3.20.20.190">
    <property type="entry name" value="Phosphatidylinositol (PI) phosphodiesterase"/>
    <property type="match status" value="1"/>
</dbReference>
<dbReference type="Proteomes" id="UP000325780">
    <property type="component" value="Unassembled WGS sequence"/>
</dbReference>
<evidence type="ECO:0008006" key="4">
    <source>
        <dbReference type="Google" id="ProtNLM"/>
    </source>
</evidence>
<dbReference type="OrthoDB" id="4907280at2759"/>
<dbReference type="GO" id="GO:0008081">
    <property type="term" value="F:phosphoric diester hydrolase activity"/>
    <property type="evidence" value="ECO:0007669"/>
    <property type="project" value="InterPro"/>
</dbReference>
<evidence type="ECO:0000313" key="2">
    <source>
        <dbReference type="EMBL" id="KAE8153972.1"/>
    </source>
</evidence>
<evidence type="ECO:0000313" key="3">
    <source>
        <dbReference type="Proteomes" id="UP000325780"/>
    </source>
</evidence>